<gene>
    <name evidence="2" type="ORF">CYMTET_50527</name>
</gene>
<sequence>MKPKWTRNGDGVLVARLLVSESIVASHAPTVGGLGVGEVAHVPVEWQALNSDYYTCSCVYGTFSCKHDERSDTGANTDNQDALDADDEDDSVAIVAGAVVGPLVIVAGLAAYFISKKRRQAKSELSGNLQVANQEAPGG</sequence>
<comment type="caution">
    <text evidence="2">The sequence shown here is derived from an EMBL/GenBank/DDBJ whole genome shotgun (WGS) entry which is preliminary data.</text>
</comment>
<evidence type="ECO:0000256" key="1">
    <source>
        <dbReference type="SAM" id="Phobius"/>
    </source>
</evidence>
<organism evidence="2 3">
    <name type="scientific">Cymbomonas tetramitiformis</name>
    <dbReference type="NCBI Taxonomy" id="36881"/>
    <lineage>
        <taxon>Eukaryota</taxon>
        <taxon>Viridiplantae</taxon>
        <taxon>Chlorophyta</taxon>
        <taxon>Pyramimonadophyceae</taxon>
        <taxon>Pyramimonadales</taxon>
        <taxon>Pyramimonadaceae</taxon>
        <taxon>Cymbomonas</taxon>
    </lineage>
</organism>
<name>A0AAE0BPK7_9CHLO</name>
<reference evidence="2 3" key="1">
    <citation type="journal article" date="2015" name="Genome Biol. Evol.">
        <title>Comparative Genomics of a Bacterivorous Green Alga Reveals Evolutionary Causalities and Consequences of Phago-Mixotrophic Mode of Nutrition.</title>
        <authorList>
            <person name="Burns J.A."/>
            <person name="Paasch A."/>
            <person name="Narechania A."/>
            <person name="Kim E."/>
        </authorList>
    </citation>
    <scope>NUCLEOTIDE SEQUENCE [LARGE SCALE GENOMIC DNA]</scope>
    <source>
        <strain evidence="2 3">PLY_AMNH</strain>
    </source>
</reference>
<protein>
    <submittedName>
        <fullName evidence="2">Uncharacterized protein</fullName>
    </submittedName>
</protein>
<accession>A0AAE0BPK7</accession>
<proteinExistence type="predicted"/>
<keyword evidence="3" id="KW-1185">Reference proteome</keyword>
<keyword evidence="1" id="KW-1133">Transmembrane helix</keyword>
<dbReference type="EMBL" id="LGRX02033880">
    <property type="protein sequence ID" value="KAK3239555.1"/>
    <property type="molecule type" value="Genomic_DNA"/>
</dbReference>
<feature type="transmembrane region" description="Helical" evidence="1">
    <location>
        <begin position="92"/>
        <end position="114"/>
    </location>
</feature>
<evidence type="ECO:0000313" key="3">
    <source>
        <dbReference type="Proteomes" id="UP001190700"/>
    </source>
</evidence>
<keyword evidence="1" id="KW-0812">Transmembrane</keyword>
<evidence type="ECO:0000313" key="2">
    <source>
        <dbReference type="EMBL" id="KAK3239555.1"/>
    </source>
</evidence>
<dbReference type="AlphaFoldDB" id="A0AAE0BPK7"/>
<dbReference type="Proteomes" id="UP001190700">
    <property type="component" value="Unassembled WGS sequence"/>
</dbReference>
<keyword evidence="1" id="KW-0472">Membrane</keyword>